<gene>
    <name evidence="9" type="ORF">EDD29_5480</name>
</gene>
<proteinExistence type="predicted"/>
<keyword evidence="7" id="KW-0812">Transmembrane</keyword>
<dbReference type="InterPro" id="IPR036890">
    <property type="entry name" value="HATPase_C_sf"/>
</dbReference>
<evidence type="ECO:0000313" key="10">
    <source>
        <dbReference type="Proteomes" id="UP000272400"/>
    </source>
</evidence>
<dbReference type="PANTHER" id="PTHR45436">
    <property type="entry name" value="SENSOR HISTIDINE KINASE YKOH"/>
    <property type="match status" value="1"/>
</dbReference>
<evidence type="ECO:0000256" key="7">
    <source>
        <dbReference type="SAM" id="Phobius"/>
    </source>
</evidence>
<organism evidence="9 10">
    <name type="scientific">Actinocorallia herbida</name>
    <dbReference type="NCBI Taxonomy" id="58109"/>
    <lineage>
        <taxon>Bacteria</taxon>
        <taxon>Bacillati</taxon>
        <taxon>Actinomycetota</taxon>
        <taxon>Actinomycetes</taxon>
        <taxon>Streptosporangiales</taxon>
        <taxon>Thermomonosporaceae</taxon>
        <taxon>Actinocorallia</taxon>
    </lineage>
</organism>
<sequence>MSFPGPTRSSRGGVRKHSVSRRISMLLVLPLISLAALWGFAAQQSLDQALEEIRFTSVVDDVARPLGILGVALQQERAAATRTLAIGPGEEPASMQQAAAATDEQLEVFRKTTLPAARDILDPAALEALRTFETRLGGLQELRDSIASSAITPIAVFDRYSALFDGTSRALRDLASHNDAGVLQITVTLVSLYEARDHLLREDLLITLLPARGGRMPAEAHLRFTTAVADRAQATEAALAGPSTTVQRMLEEVVNSPGHAAYEALEGEVSENRSVTADVITHWRAQVPELAEQWWRAQLAAIAELAEQTESAGRSTVVQLAIVGGVGLLAVLVSFFMSIRFARHLTSELQALRDNARHLAEKRLPSVIAALRRGDKADATEHPTFGTSQITEVAQVADAFTIVQRTAIDAAIAEARIRGGLNHVFTNLAWRSQSLLHRQLRMLDAMERRTTDATELDDLFKLDHLTTRMRRHAESLVILSGATAMRGWDAPVPSNDIMRAALGEVEDYARVEITGTTSASLEGNAVADVTHLLAELIENATVFSPPSTTVEVRADLVGNGLAIEVVDRGVGMDADDLKAFNRRLAEAPEFDLAESNRLGIFVVARIAARQGIKVTLTPSVYGGITAVVLIPGTLVVQAGNEVPPREAPVRAPIEPPTDQPAPARSQKAASSGTLPRRTRRTPPPPRPVIPPAPQASASDPGRAEASRSMLTALQAGWMAGRQANGSNGTDDPRTASPQEDR</sequence>
<dbReference type="SMART" id="SM00387">
    <property type="entry name" value="HATPase_c"/>
    <property type="match status" value="1"/>
</dbReference>
<dbReference type="Proteomes" id="UP000272400">
    <property type="component" value="Unassembled WGS sequence"/>
</dbReference>
<evidence type="ECO:0000256" key="3">
    <source>
        <dbReference type="ARBA" id="ARBA00022553"/>
    </source>
</evidence>
<dbReference type="Pfam" id="PF08376">
    <property type="entry name" value="NIT"/>
    <property type="match status" value="1"/>
</dbReference>
<dbReference type="InterPro" id="IPR003594">
    <property type="entry name" value="HATPase_dom"/>
</dbReference>
<dbReference type="GO" id="GO:0000160">
    <property type="term" value="P:phosphorelay signal transduction system"/>
    <property type="evidence" value="ECO:0007669"/>
    <property type="project" value="TreeGrafter"/>
</dbReference>
<evidence type="ECO:0000256" key="4">
    <source>
        <dbReference type="ARBA" id="ARBA00022679"/>
    </source>
</evidence>
<keyword evidence="7" id="KW-1133">Transmembrane helix</keyword>
<feature type="transmembrane region" description="Helical" evidence="7">
    <location>
        <begin position="317"/>
        <end position="339"/>
    </location>
</feature>
<name>A0A3N1D2S0_9ACTN</name>
<dbReference type="EC" id="2.7.13.3" evidence="2"/>
<feature type="region of interest" description="Disordered" evidence="6">
    <location>
        <begin position="645"/>
        <end position="741"/>
    </location>
</feature>
<evidence type="ECO:0000256" key="6">
    <source>
        <dbReference type="SAM" id="MobiDB-lite"/>
    </source>
</evidence>
<feature type="compositionally biased region" description="Pro residues" evidence="6">
    <location>
        <begin position="681"/>
        <end position="693"/>
    </location>
</feature>
<dbReference type="SUPFAM" id="SSF55874">
    <property type="entry name" value="ATPase domain of HSP90 chaperone/DNA topoisomerase II/histidine kinase"/>
    <property type="match status" value="1"/>
</dbReference>
<keyword evidence="4" id="KW-0808">Transferase</keyword>
<evidence type="ECO:0000256" key="1">
    <source>
        <dbReference type="ARBA" id="ARBA00000085"/>
    </source>
</evidence>
<evidence type="ECO:0000256" key="5">
    <source>
        <dbReference type="ARBA" id="ARBA00022777"/>
    </source>
</evidence>
<keyword evidence="5 9" id="KW-0418">Kinase</keyword>
<comment type="catalytic activity">
    <reaction evidence="1">
        <text>ATP + protein L-histidine = ADP + protein N-phospho-L-histidine.</text>
        <dbReference type="EC" id="2.7.13.3"/>
    </reaction>
</comment>
<dbReference type="AlphaFoldDB" id="A0A3N1D2S0"/>
<dbReference type="Pfam" id="PF02518">
    <property type="entry name" value="HATPase_c"/>
    <property type="match status" value="1"/>
</dbReference>
<keyword evidence="7" id="KW-0472">Membrane</keyword>
<feature type="compositionally biased region" description="Basic and acidic residues" evidence="6">
    <location>
        <begin position="730"/>
        <end position="741"/>
    </location>
</feature>
<dbReference type="GO" id="GO:0005886">
    <property type="term" value="C:plasma membrane"/>
    <property type="evidence" value="ECO:0007669"/>
    <property type="project" value="TreeGrafter"/>
</dbReference>
<reference evidence="9 10" key="1">
    <citation type="submission" date="2018-11" db="EMBL/GenBank/DDBJ databases">
        <title>Sequencing the genomes of 1000 actinobacteria strains.</title>
        <authorList>
            <person name="Klenk H.-P."/>
        </authorList>
    </citation>
    <scope>NUCLEOTIDE SEQUENCE [LARGE SCALE GENOMIC DNA]</scope>
    <source>
        <strain evidence="9 10">DSM 44254</strain>
    </source>
</reference>
<accession>A0A3N1D2S0</accession>
<dbReference type="GO" id="GO:0004673">
    <property type="term" value="F:protein histidine kinase activity"/>
    <property type="evidence" value="ECO:0007669"/>
    <property type="project" value="UniProtKB-EC"/>
</dbReference>
<protein>
    <recommendedName>
        <fullName evidence="2">histidine kinase</fullName>
        <ecNumber evidence="2">2.7.13.3</ecNumber>
    </recommendedName>
</protein>
<keyword evidence="10" id="KW-1185">Reference proteome</keyword>
<dbReference type="EMBL" id="RJKE01000001">
    <property type="protein sequence ID" value="ROO87835.1"/>
    <property type="molecule type" value="Genomic_DNA"/>
</dbReference>
<keyword evidence="3" id="KW-0597">Phosphoprotein</keyword>
<feature type="domain" description="Histidine kinase/HSP90-like ATPase" evidence="8">
    <location>
        <begin position="524"/>
        <end position="634"/>
    </location>
</feature>
<evidence type="ECO:0000256" key="2">
    <source>
        <dbReference type="ARBA" id="ARBA00012438"/>
    </source>
</evidence>
<comment type="caution">
    <text evidence="9">The sequence shown here is derived from an EMBL/GenBank/DDBJ whole genome shotgun (WGS) entry which is preliminary data.</text>
</comment>
<evidence type="ECO:0000313" key="9">
    <source>
        <dbReference type="EMBL" id="ROO87835.1"/>
    </source>
</evidence>
<dbReference type="InterPro" id="IPR050428">
    <property type="entry name" value="TCS_sensor_his_kinase"/>
</dbReference>
<dbReference type="Gene3D" id="3.30.565.10">
    <property type="entry name" value="Histidine kinase-like ATPase, C-terminal domain"/>
    <property type="match status" value="1"/>
</dbReference>
<evidence type="ECO:0000259" key="8">
    <source>
        <dbReference type="SMART" id="SM00387"/>
    </source>
</evidence>
<dbReference type="InterPro" id="IPR013587">
    <property type="entry name" value="Nitrate/nitrite_sensing"/>
</dbReference>
<dbReference type="PANTHER" id="PTHR45436:SF5">
    <property type="entry name" value="SENSOR HISTIDINE KINASE TRCS"/>
    <property type="match status" value="1"/>
</dbReference>